<feature type="region of interest" description="Disordered" evidence="15">
    <location>
        <begin position="892"/>
        <end position="916"/>
    </location>
</feature>
<dbReference type="SUPFAM" id="SSF49265">
    <property type="entry name" value="Fibronectin type III"/>
    <property type="match status" value="3"/>
</dbReference>
<evidence type="ECO:0000256" key="4">
    <source>
        <dbReference type="ARBA" id="ARBA00022622"/>
    </source>
</evidence>
<feature type="domain" description="Ig-like" evidence="17">
    <location>
        <begin position="128"/>
        <end position="223"/>
    </location>
</feature>
<evidence type="ECO:0000256" key="14">
    <source>
        <dbReference type="ARBA" id="ARBA00082464"/>
    </source>
</evidence>
<dbReference type="InterPro" id="IPR013783">
    <property type="entry name" value="Ig-like_fold"/>
</dbReference>
<evidence type="ECO:0000256" key="7">
    <source>
        <dbReference type="ARBA" id="ARBA00022889"/>
    </source>
</evidence>
<dbReference type="FunFam" id="2.60.40.10:FF:000052">
    <property type="entry name" value="Contactin 1"/>
    <property type="match status" value="1"/>
</dbReference>
<gene>
    <name evidence="19" type="ORF">scyTo_0011731</name>
</gene>
<feature type="domain" description="Ig-like" evidence="17">
    <location>
        <begin position="32"/>
        <end position="117"/>
    </location>
</feature>
<keyword evidence="11" id="KW-0449">Lipoprotein</keyword>
<dbReference type="OrthoDB" id="6418794at2759"/>
<evidence type="ECO:0000313" key="19">
    <source>
        <dbReference type="EMBL" id="GCB64303.1"/>
    </source>
</evidence>
<evidence type="ECO:0000256" key="3">
    <source>
        <dbReference type="ARBA" id="ARBA00022475"/>
    </source>
</evidence>
<dbReference type="GO" id="GO:0005886">
    <property type="term" value="C:plasma membrane"/>
    <property type="evidence" value="ECO:0007669"/>
    <property type="project" value="UniProtKB-SubCell"/>
</dbReference>
<dbReference type="PROSITE" id="PS50853">
    <property type="entry name" value="FN3"/>
    <property type="match status" value="3"/>
</dbReference>
<feature type="domain" description="Ig-like" evidence="17">
    <location>
        <begin position="415"/>
        <end position="502"/>
    </location>
</feature>
<evidence type="ECO:0000256" key="10">
    <source>
        <dbReference type="ARBA" id="ARBA00023180"/>
    </source>
</evidence>
<dbReference type="InterPro" id="IPR003599">
    <property type="entry name" value="Ig_sub"/>
</dbReference>
<dbReference type="FunFam" id="2.60.40.10:FF:000047">
    <property type="entry name" value="Contactin 1"/>
    <property type="match status" value="1"/>
</dbReference>
<feature type="signal peptide" evidence="16">
    <location>
        <begin position="1"/>
        <end position="28"/>
    </location>
</feature>
<feature type="chain" id="PRO_5019040216" description="Contactin-2" evidence="16">
    <location>
        <begin position="29"/>
        <end position="1035"/>
    </location>
</feature>
<evidence type="ECO:0000256" key="16">
    <source>
        <dbReference type="SAM" id="SignalP"/>
    </source>
</evidence>
<dbReference type="InterPro" id="IPR007110">
    <property type="entry name" value="Ig-like_dom"/>
</dbReference>
<dbReference type="SMART" id="SM00409">
    <property type="entry name" value="IG"/>
    <property type="match status" value="6"/>
</dbReference>
<dbReference type="PROSITE" id="PS50835">
    <property type="entry name" value="IG_LIKE"/>
    <property type="match status" value="6"/>
</dbReference>
<evidence type="ECO:0000256" key="5">
    <source>
        <dbReference type="ARBA" id="ARBA00022729"/>
    </source>
</evidence>
<reference evidence="19 20" key="1">
    <citation type="journal article" date="2018" name="Nat. Ecol. Evol.">
        <title>Shark genomes provide insights into elasmobranch evolution and the origin of vertebrates.</title>
        <authorList>
            <person name="Hara Y"/>
            <person name="Yamaguchi K"/>
            <person name="Onimaru K"/>
            <person name="Kadota M"/>
            <person name="Koyanagi M"/>
            <person name="Keeley SD"/>
            <person name="Tatsumi K"/>
            <person name="Tanaka K"/>
            <person name="Motone F"/>
            <person name="Kageyama Y"/>
            <person name="Nozu R"/>
            <person name="Adachi N"/>
            <person name="Nishimura O"/>
            <person name="Nakagawa R"/>
            <person name="Tanegashima C"/>
            <person name="Kiyatake I"/>
            <person name="Matsumoto R"/>
            <person name="Murakumo K"/>
            <person name="Nishida K"/>
            <person name="Terakita A"/>
            <person name="Kuratani S"/>
            <person name="Sato K"/>
            <person name="Hyodo S Kuraku.S."/>
        </authorList>
    </citation>
    <scope>NUCLEOTIDE SEQUENCE [LARGE SCALE GENOMIC DNA]</scope>
</reference>
<organism evidence="19 20">
    <name type="scientific">Scyliorhinus torazame</name>
    <name type="common">Cloudy catshark</name>
    <name type="synonym">Catulus torazame</name>
    <dbReference type="NCBI Taxonomy" id="75743"/>
    <lineage>
        <taxon>Eukaryota</taxon>
        <taxon>Metazoa</taxon>
        <taxon>Chordata</taxon>
        <taxon>Craniata</taxon>
        <taxon>Vertebrata</taxon>
        <taxon>Chondrichthyes</taxon>
        <taxon>Elasmobranchii</taxon>
        <taxon>Galeomorphii</taxon>
        <taxon>Galeoidea</taxon>
        <taxon>Carcharhiniformes</taxon>
        <taxon>Scyliorhinidae</taxon>
        <taxon>Scyliorhinus</taxon>
    </lineage>
</organism>
<evidence type="ECO:0000256" key="11">
    <source>
        <dbReference type="ARBA" id="ARBA00023288"/>
    </source>
</evidence>
<evidence type="ECO:0000256" key="12">
    <source>
        <dbReference type="ARBA" id="ARBA00023319"/>
    </source>
</evidence>
<dbReference type="InterPro" id="IPR036116">
    <property type="entry name" value="FN3_sf"/>
</dbReference>
<dbReference type="Pfam" id="PF13927">
    <property type="entry name" value="Ig_3"/>
    <property type="match status" value="4"/>
</dbReference>
<keyword evidence="8" id="KW-0472">Membrane</keyword>
<dbReference type="InterPro" id="IPR003961">
    <property type="entry name" value="FN3_dom"/>
</dbReference>
<accession>A0A401NTT4</accession>
<keyword evidence="10" id="KW-0325">Glycoprotein</keyword>
<keyword evidence="4" id="KW-0336">GPI-anchor</keyword>
<keyword evidence="7" id="KW-0130">Cell adhesion</keyword>
<feature type="compositionally biased region" description="Low complexity" evidence="15">
    <location>
        <begin position="892"/>
        <end position="909"/>
    </location>
</feature>
<feature type="domain" description="Fibronectin type-III" evidence="18">
    <location>
        <begin position="813"/>
        <end position="909"/>
    </location>
</feature>
<feature type="domain" description="Fibronectin type-III" evidence="18">
    <location>
        <begin position="711"/>
        <end position="808"/>
    </location>
</feature>
<keyword evidence="9" id="KW-1015">Disulfide bond</keyword>
<evidence type="ECO:0000256" key="1">
    <source>
        <dbReference type="ARBA" id="ARBA00004609"/>
    </source>
</evidence>
<dbReference type="GO" id="GO:0030424">
    <property type="term" value="C:axon"/>
    <property type="evidence" value="ECO:0007669"/>
    <property type="project" value="TreeGrafter"/>
</dbReference>
<dbReference type="GO" id="GO:0098632">
    <property type="term" value="F:cell-cell adhesion mediator activity"/>
    <property type="evidence" value="ECO:0007669"/>
    <property type="project" value="TreeGrafter"/>
</dbReference>
<dbReference type="FunFam" id="2.60.40.10:FF:000600">
    <property type="entry name" value="Contactin 2"/>
    <property type="match status" value="1"/>
</dbReference>
<dbReference type="InterPro" id="IPR036179">
    <property type="entry name" value="Ig-like_dom_sf"/>
</dbReference>
<feature type="domain" description="Fibronectin type-III" evidence="18">
    <location>
        <begin position="608"/>
        <end position="706"/>
    </location>
</feature>
<keyword evidence="5 16" id="KW-0732">Signal</keyword>
<dbReference type="FunFam" id="2.60.40.10:FF:000035">
    <property type="entry name" value="Contactin 1"/>
    <property type="match status" value="1"/>
</dbReference>
<keyword evidence="12" id="KW-0393">Immunoglobulin domain</keyword>
<dbReference type="GO" id="GO:0098552">
    <property type="term" value="C:side of membrane"/>
    <property type="evidence" value="ECO:0007669"/>
    <property type="project" value="UniProtKB-KW"/>
</dbReference>
<sequence>MRLSISPIFVLSATSWLTDWAAVQSVKGDFGPVFEEQPKNTLYPEGSTEGRVTLNCHVRASPQPKYRWKVNGTDVNIEGDRRYSLVGGNLVISNPTRSKDPGSYQCLATNSIGTVISKEAFLRFGYLSQFSTEERDLVRVTEGTGLMLPCNAPPHYPGPTYRWFIGEIPNFISADDRHFISQVTGNLYIAKVKASDAGAYSCYLTSHIDYVTTSVFSKPAPLAVQFVGDTRTHSPHIRVKFPSETYALAGQSLNLECFAFGNPVPTIKWRKLDGSLSSKVLKSIDKPILHIPDVQFEDEGVYECEAGNSRGKDSAQGRIIVHAHPQWLQIITDTEADVGSNLWWKCAAAGKPRPTCRWLRDGLQLNSKSRTEVSNCALKISKLVKDDSGMYQCVAENKHGTIYANAELKVEAFAPDFQFKPVKRLIPAARGGEVLIECRPRAAPKPSIFWTKGTEILSNNTRMTIFPDGTLRMQNISRTDEGKYTCFAENYKGKSNSTGTVSVRDATKITLAPSNADVNLGEDVILQCHASHDPTMDLTFTWAVNESPIDFDIMGQHYQRVSMRETIGDLKITNVQLQHSGMYTCTAQTVVDSTSASAKLVVRGPPGPAGGVVVREINDTSVLLSWSRGYDNHSPISKYIIQARTALSDEWKNVRTVPQHIEGNAEVAWVINLTPWMDYEFRVIAKNILGTGDPSLPSQTIRTREAAPTVAPSNISDGGGDQHEVTMLWAVMPREYQNGEGFGYIITFRREGMKDWRNAKVLGAESSRYVYQNDTIEAYSRFEVKVKAFNNKGQGPYSQTAIVYSAEEEPSVAPSQVSARSLSSSEIEVSWRPVEQVTMNGILLGYEIRYWRENDKEASADRVRTPGLELSARVAGLKPSTLYHVEVRAYNSAGSGPSSSSTTVVTKKAPPNRSPGKISWKSVGSWVKIKWDPVKAFENESAVEGYKVLYKAEDQSDIKVIETSKNSVQIPFTNDMSYLVMIRASGEGGDGAAARFRISKSSGTSMMVNSSGVPVLHDIFFTAILTLTAIGCLEL</sequence>
<dbReference type="SMART" id="SM00060">
    <property type="entry name" value="FN3"/>
    <property type="match status" value="4"/>
</dbReference>
<dbReference type="CDD" id="cd04969">
    <property type="entry name" value="Ig5_Contactin"/>
    <property type="match status" value="1"/>
</dbReference>
<evidence type="ECO:0000259" key="18">
    <source>
        <dbReference type="PROSITE" id="PS50853"/>
    </source>
</evidence>
<evidence type="ECO:0000256" key="6">
    <source>
        <dbReference type="ARBA" id="ARBA00022737"/>
    </source>
</evidence>
<proteinExistence type="inferred from homology"/>
<evidence type="ECO:0000256" key="9">
    <source>
        <dbReference type="ARBA" id="ARBA00023157"/>
    </source>
</evidence>
<evidence type="ECO:0000256" key="2">
    <source>
        <dbReference type="ARBA" id="ARBA00009812"/>
    </source>
</evidence>
<evidence type="ECO:0000256" key="13">
    <source>
        <dbReference type="ARBA" id="ARBA00072737"/>
    </source>
</evidence>
<dbReference type="OMA" id="NTHNYIF"/>
<dbReference type="Pfam" id="PF07679">
    <property type="entry name" value="I-set"/>
    <property type="match status" value="2"/>
</dbReference>
<dbReference type="EMBL" id="BFAA01005441">
    <property type="protein sequence ID" value="GCB64303.1"/>
    <property type="molecule type" value="Genomic_DNA"/>
</dbReference>
<dbReference type="GO" id="GO:0007420">
    <property type="term" value="P:brain development"/>
    <property type="evidence" value="ECO:0007669"/>
    <property type="project" value="TreeGrafter"/>
</dbReference>
<keyword evidence="3" id="KW-1003">Cell membrane</keyword>
<dbReference type="FunFam" id="2.60.40.10:FF:000005">
    <property type="entry name" value="Neuronal cell adhesion molecule"/>
    <property type="match status" value="1"/>
</dbReference>
<dbReference type="Gene3D" id="2.60.40.10">
    <property type="entry name" value="Immunoglobulins"/>
    <property type="match status" value="10"/>
</dbReference>
<dbReference type="PANTHER" id="PTHR44170">
    <property type="entry name" value="PROTEIN SIDEKICK"/>
    <property type="match status" value="1"/>
</dbReference>
<dbReference type="FunFam" id="2.60.40.10:FF:000028">
    <property type="entry name" value="Neuronal cell adhesion molecule"/>
    <property type="match status" value="1"/>
</dbReference>
<comment type="similarity">
    <text evidence="2">Belongs to the immunoglobulin superfamily. Contactin family.</text>
</comment>
<dbReference type="FunFam" id="2.60.40.10:FF:000064">
    <property type="entry name" value="Contactin 1"/>
    <property type="match status" value="1"/>
</dbReference>
<dbReference type="PANTHER" id="PTHR44170:SF28">
    <property type="entry name" value="CONTACTIN-2"/>
    <property type="match status" value="1"/>
</dbReference>
<comment type="caution">
    <text evidence="19">The sequence shown here is derived from an EMBL/GenBank/DDBJ whole genome shotgun (WGS) entry which is preliminary data.</text>
</comment>
<feature type="domain" description="Ig-like" evidence="17">
    <location>
        <begin position="235"/>
        <end position="320"/>
    </location>
</feature>
<dbReference type="InterPro" id="IPR003598">
    <property type="entry name" value="Ig_sub2"/>
</dbReference>
<evidence type="ECO:0000259" key="17">
    <source>
        <dbReference type="PROSITE" id="PS50835"/>
    </source>
</evidence>
<evidence type="ECO:0000313" key="20">
    <source>
        <dbReference type="Proteomes" id="UP000288216"/>
    </source>
</evidence>
<dbReference type="AlphaFoldDB" id="A0A401NTT4"/>
<evidence type="ECO:0000256" key="8">
    <source>
        <dbReference type="ARBA" id="ARBA00023136"/>
    </source>
</evidence>
<dbReference type="Pfam" id="PF00041">
    <property type="entry name" value="fn3"/>
    <property type="match status" value="2"/>
</dbReference>
<dbReference type="Proteomes" id="UP000288216">
    <property type="component" value="Unassembled WGS sequence"/>
</dbReference>
<feature type="domain" description="Ig-like" evidence="17">
    <location>
        <begin position="325"/>
        <end position="409"/>
    </location>
</feature>
<keyword evidence="6" id="KW-0677">Repeat</keyword>
<dbReference type="STRING" id="75743.A0A401NTT4"/>
<protein>
    <recommendedName>
        <fullName evidence="13">Contactin-2</fullName>
    </recommendedName>
    <alternativeName>
        <fullName evidence="14">Axonin-1</fullName>
    </alternativeName>
</protein>
<dbReference type="SMART" id="SM00408">
    <property type="entry name" value="IGc2"/>
    <property type="match status" value="6"/>
</dbReference>
<dbReference type="InterPro" id="IPR013098">
    <property type="entry name" value="Ig_I-set"/>
</dbReference>
<dbReference type="SUPFAM" id="SSF48726">
    <property type="entry name" value="Immunoglobulin"/>
    <property type="match status" value="6"/>
</dbReference>
<feature type="domain" description="Ig-like" evidence="17">
    <location>
        <begin position="507"/>
        <end position="601"/>
    </location>
</feature>
<evidence type="ECO:0000256" key="15">
    <source>
        <dbReference type="SAM" id="MobiDB-lite"/>
    </source>
</evidence>
<name>A0A401NTT4_SCYTO</name>
<keyword evidence="20" id="KW-1185">Reference proteome</keyword>
<dbReference type="GO" id="GO:0007411">
    <property type="term" value="P:axon guidance"/>
    <property type="evidence" value="ECO:0007669"/>
    <property type="project" value="TreeGrafter"/>
</dbReference>
<dbReference type="FunFam" id="2.60.40.10:FF:000054">
    <property type="entry name" value="Contactin 1"/>
    <property type="match status" value="1"/>
</dbReference>
<dbReference type="FunFam" id="2.60.40.10:FF:000004">
    <property type="entry name" value="DCC isoform 1"/>
    <property type="match status" value="2"/>
</dbReference>
<comment type="subcellular location">
    <subcellularLocation>
        <location evidence="1">Cell membrane</location>
        <topology evidence="1">Lipid-anchor</topology>
        <topology evidence="1">GPI-anchor</topology>
    </subcellularLocation>
</comment>
<dbReference type="CDD" id="cd00063">
    <property type="entry name" value="FN3"/>
    <property type="match status" value="4"/>
</dbReference>